<accession>F2N6Y7</accession>
<dbReference type="InterPro" id="IPR050243">
    <property type="entry name" value="PHP_phosphatase"/>
</dbReference>
<evidence type="ECO:0000313" key="2">
    <source>
        <dbReference type="EMBL" id="AEB06186.1"/>
    </source>
</evidence>
<dbReference type="Pfam" id="PF02811">
    <property type="entry name" value="PHP"/>
    <property type="match status" value="1"/>
</dbReference>
<gene>
    <name evidence="2" type="ordered locus">Corgl_0057</name>
</gene>
<dbReference type="CDD" id="cd07437">
    <property type="entry name" value="PHP_HisPPase_Ycdx_like"/>
    <property type="match status" value="1"/>
</dbReference>
<reference evidence="3" key="1">
    <citation type="journal article" date="2013" name="Stand. Genomic Sci.">
        <title>Complete genome sequence of Coriobacterium glomerans type strain (PW2(T)) from the midgut of Pyrrhocoris apterus L. (red soldier bug).</title>
        <authorList>
            <person name="Stackebrandt E."/>
            <person name="Zeytun A."/>
            <person name="Lapidus A."/>
            <person name="Nolan M."/>
            <person name="Lucas S."/>
            <person name="Hammon N."/>
            <person name="Deshpande S."/>
            <person name="Cheng J.F."/>
            <person name="Tapia R."/>
            <person name="Goodwin L.A."/>
            <person name="Pitluck S."/>
            <person name="Liolios K."/>
            <person name="Pagani I."/>
            <person name="Ivanova N."/>
            <person name="Mavromatis K."/>
            <person name="Mikhailova N."/>
            <person name="Huntemann M."/>
            <person name="Pati A."/>
            <person name="Chen A."/>
            <person name="Palaniappan K."/>
            <person name="Chang Y.J."/>
            <person name="Land M."/>
            <person name="Hauser L."/>
            <person name="Rohde M."/>
            <person name="Pukall R."/>
            <person name="Goker M."/>
            <person name="Detter J.C."/>
            <person name="Woyke T."/>
            <person name="Bristow J."/>
            <person name="Eisen J.A."/>
            <person name="Markowitz V."/>
            <person name="Hugenholtz P."/>
            <person name="Kyrpides N.C."/>
            <person name="Klenk H.P."/>
        </authorList>
    </citation>
    <scope>NUCLEOTIDE SEQUENCE</scope>
    <source>
        <strain evidence="3">ATCC 49209 / DSM 20642 / JCM 10262 / PW2</strain>
    </source>
</reference>
<sequence length="272" mass="29799">MSYTIASDIHTHTLFSRHAYSTIAENVAAARRAELEVLGSSDHFSAMLESHLDIRDFQFFINQVAWPRLWDGVILLRAAEVDIVTLDGGLFGEDIGCPESIAGQRRQTERSLFECALANLDYLIASVHNDEFTRGASLARTTQMYVRALEHPRVFELGHVGRSGVPFDLDEVLGCAKALGKLIEVNEHSLARDPDGSSLAACERIACRCAELGVGISVSSDAHIALDIGSFPSASAMLERIDFPEELIMNRSRDSLFAQLCASGVCDLRDIT</sequence>
<dbReference type="Proteomes" id="UP000006851">
    <property type="component" value="Chromosome"/>
</dbReference>
<dbReference type="PANTHER" id="PTHR36928">
    <property type="entry name" value="PHOSPHATASE YCDX-RELATED"/>
    <property type="match status" value="1"/>
</dbReference>
<dbReference type="STRING" id="700015.Corgl_0057"/>
<dbReference type="GO" id="GO:0008270">
    <property type="term" value="F:zinc ion binding"/>
    <property type="evidence" value="ECO:0007669"/>
    <property type="project" value="TreeGrafter"/>
</dbReference>
<dbReference type="RefSeq" id="WP_013707929.1">
    <property type="nucleotide sequence ID" value="NC_015389.1"/>
</dbReference>
<dbReference type="KEGG" id="cgo:Corgl_0057"/>
<organism evidence="2 3">
    <name type="scientific">Coriobacterium glomerans (strain ATCC 49209 / DSM 20642 / JCM 10262 / PW2)</name>
    <dbReference type="NCBI Taxonomy" id="700015"/>
    <lineage>
        <taxon>Bacteria</taxon>
        <taxon>Bacillati</taxon>
        <taxon>Actinomycetota</taxon>
        <taxon>Coriobacteriia</taxon>
        <taxon>Coriobacteriales</taxon>
        <taxon>Coriobacteriaceae</taxon>
        <taxon>Coriobacterium</taxon>
    </lineage>
</organism>
<protein>
    <submittedName>
        <fullName evidence="2">PHP domain protein</fullName>
    </submittedName>
</protein>
<keyword evidence="3" id="KW-1185">Reference proteome</keyword>
<dbReference type="Gene3D" id="3.20.20.140">
    <property type="entry name" value="Metal-dependent hydrolases"/>
    <property type="match status" value="1"/>
</dbReference>
<dbReference type="eggNOG" id="COG1387">
    <property type="taxonomic scope" value="Bacteria"/>
</dbReference>
<dbReference type="GO" id="GO:0042578">
    <property type="term" value="F:phosphoric ester hydrolase activity"/>
    <property type="evidence" value="ECO:0007669"/>
    <property type="project" value="TreeGrafter"/>
</dbReference>
<name>F2N6Y7_CORGP</name>
<proteinExistence type="predicted"/>
<dbReference type="EMBL" id="CP002628">
    <property type="protein sequence ID" value="AEB06186.1"/>
    <property type="molecule type" value="Genomic_DNA"/>
</dbReference>
<evidence type="ECO:0000259" key="1">
    <source>
        <dbReference type="Pfam" id="PF02811"/>
    </source>
</evidence>
<dbReference type="PANTHER" id="PTHR36928:SF1">
    <property type="entry name" value="PHOSPHATASE YCDX-RELATED"/>
    <property type="match status" value="1"/>
</dbReference>
<dbReference type="SUPFAM" id="SSF89550">
    <property type="entry name" value="PHP domain-like"/>
    <property type="match status" value="1"/>
</dbReference>
<dbReference type="HOGENOM" id="CLU_061999_0_0_11"/>
<dbReference type="AlphaFoldDB" id="F2N6Y7"/>
<dbReference type="OrthoDB" id="9808747at2"/>
<feature type="domain" description="PHP" evidence="1">
    <location>
        <begin position="8"/>
        <end position="136"/>
    </location>
</feature>
<evidence type="ECO:0000313" key="3">
    <source>
        <dbReference type="Proteomes" id="UP000006851"/>
    </source>
</evidence>
<dbReference type="InterPro" id="IPR016195">
    <property type="entry name" value="Pol/histidinol_Pase-like"/>
</dbReference>
<dbReference type="GO" id="GO:0005829">
    <property type="term" value="C:cytosol"/>
    <property type="evidence" value="ECO:0007669"/>
    <property type="project" value="TreeGrafter"/>
</dbReference>
<dbReference type="InterPro" id="IPR004013">
    <property type="entry name" value="PHP_dom"/>
</dbReference>